<evidence type="ECO:0000256" key="1">
    <source>
        <dbReference type="ARBA" id="ARBA00004123"/>
    </source>
</evidence>
<keyword evidence="2" id="KW-0547">Nucleotide-binding</keyword>
<keyword evidence="4" id="KW-0067">ATP-binding</keyword>
<keyword evidence="10" id="KW-1185">Reference proteome</keyword>
<accession>A0AAJ8JRY0</accession>
<dbReference type="GO" id="GO:0005634">
    <property type="term" value="C:nucleus"/>
    <property type="evidence" value="ECO:0007669"/>
    <property type="project" value="UniProtKB-SubCell"/>
</dbReference>
<dbReference type="PANTHER" id="PTHR22942">
    <property type="entry name" value="RECA/RAD51/RADA DNA STRAND-PAIRING FAMILY MEMBER"/>
    <property type="match status" value="1"/>
</dbReference>
<evidence type="ECO:0000313" key="10">
    <source>
        <dbReference type="Proteomes" id="UP000094043"/>
    </source>
</evidence>
<dbReference type="Proteomes" id="UP000094043">
    <property type="component" value="Chromosome 3"/>
</dbReference>
<dbReference type="GO" id="GO:0140664">
    <property type="term" value="F:ATP-dependent DNA damage sensor activity"/>
    <property type="evidence" value="ECO:0007669"/>
    <property type="project" value="InterPro"/>
</dbReference>
<dbReference type="CDD" id="cd19491">
    <property type="entry name" value="XRCC3"/>
    <property type="match status" value="1"/>
</dbReference>
<dbReference type="InterPro" id="IPR047348">
    <property type="entry name" value="XRCC3-like_C"/>
</dbReference>
<reference evidence="9" key="2">
    <citation type="journal article" date="2022" name="Elife">
        <title>Obligate sexual reproduction of a homothallic fungus closely related to the Cryptococcus pathogenic species complex.</title>
        <authorList>
            <person name="Passer A.R."/>
            <person name="Clancey S.A."/>
            <person name="Shea T."/>
            <person name="David-Palma M."/>
            <person name="Averette A.F."/>
            <person name="Boekhout T."/>
            <person name="Porcel B.M."/>
            <person name="Nowrousian M."/>
            <person name="Cuomo C.A."/>
            <person name="Sun S."/>
            <person name="Heitman J."/>
            <person name="Coelho M.A."/>
        </authorList>
    </citation>
    <scope>NUCLEOTIDE SEQUENCE</scope>
    <source>
        <strain evidence="9">CBS 7841</strain>
    </source>
</reference>
<keyword evidence="5" id="KW-0234">DNA repair</keyword>
<keyword evidence="3" id="KW-0227">DNA damage</keyword>
<dbReference type="Pfam" id="PF08423">
    <property type="entry name" value="Rad51"/>
    <property type="match status" value="1"/>
</dbReference>
<dbReference type="KEGG" id="cdep:91086738"/>
<evidence type="ECO:0000259" key="8">
    <source>
        <dbReference type="PROSITE" id="PS50162"/>
    </source>
</evidence>
<evidence type="ECO:0000256" key="2">
    <source>
        <dbReference type="ARBA" id="ARBA00022741"/>
    </source>
</evidence>
<feature type="region of interest" description="Disordered" evidence="7">
    <location>
        <begin position="316"/>
        <end position="338"/>
    </location>
</feature>
<evidence type="ECO:0000313" key="9">
    <source>
        <dbReference type="EMBL" id="WVN87348.1"/>
    </source>
</evidence>
<feature type="compositionally biased region" description="Polar residues" evidence="7">
    <location>
        <begin position="316"/>
        <end position="327"/>
    </location>
</feature>
<dbReference type="EMBL" id="CP143786">
    <property type="protein sequence ID" value="WVN87348.1"/>
    <property type="molecule type" value="Genomic_DNA"/>
</dbReference>
<dbReference type="GO" id="GO:0000730">
    <property type="term" value="P:DNA recombinase assembly"/>
    <property type="evidence" value="ECO:0007669"/>
    <property type="project" value="TreeGrafter"/>
</dbReference>
<feature type="domain" description="RecA family profile 1" evidence="8">
    <location>
        <begin position="90"/>
        <end position="299"/>
    </location>
</feature>
<dbReference type="InterPro" id="IPR020588">
    <property type="entry name" value="RecA_ATP-bd"/>
</dbReference>
<dbReference type="PROSITE" id="PS50162">
    <property type="entry name" value="RECA_2"/>
    <property type="match status" value="1"/>
</dbReference>
<dbReference type="AlphaFoldDB" id="A0AAJ8JRY0"/>
<evidence type="ECO:0000256" key="3">
    <source>
        <dbReference type="ARBA" id="ARBA00022763"/>
    </source>
</evidence>
<dbReference type="GO" id="GO:0003697">
    <property type="term" value="F:single-stranded DNA binding"/>
    <property type="evidence" value="ECO:0007669"/>
    <property type="project" value="TreeGrafter"/>
</dbReference>
<dbReference type="PANTHER" id="PTHR22942:SF66">
    <property type="entry name" value="RE19845P"/>
    <property type="match status" value="1"/>
</dbReference>
<evidence type="ECO:0000256" key="6">
    <source>
        <dbReference type="ARBA" id="ARBA00023242"/>
    </source>
</evidence>
<keyword evidence="6" id="KW-0539">Nucleus</keyword>
<dbReference type="GO" id="GO:0042148">
    <property type="term" value="P:DNA strand invasion"/>
    <property type="evidence" value="ECO:0007669"/>
    <property type="project" value="TreeGrafter"/>
</dbReference>
<evidence type="ECO:0000256" key="4">
    <source>
        <dbReference type="ARBA" id="ARBA00022840"/>
    </source>
</evidence>
<dbReference type="InterPro" id="IPR013632">
    <property type="entry name" value="Rad51_C"/>
</dbReference>
<evidence type="ECO:0000256" key="5">
    <source>
        <dbReference type="ARBA" id="ARBA00023204"/>
    </source>
</evidence>
<dbReference type="GO" id="GO:0061982">
    <property type="term" value="P:meiosis I cell cycle process"/>
    <property type="evidence" value="ECO:0007669"/>
    <property type="project" value="UniProtKB-ARBA"/>
</dbReference>
<dbReference type="RefSeq" id="XP_066068048.1">
    <property type="nucleotide sequence ID" value="XM_066211951.1"/>
</dbReference>
<dbReference type="GO" id="GO:0006312">
    <property type="term" value="P:mitotic recombination"/>
    <property type="evidence" value="ECO:0007669"/>
    <property type="project" value="TreeGrafter"/>
</dbReference>
<dbReference type="InterPro" id="IPR027417">
    <property type="entry name" value="P-loop_NTPase"/>
</dbReference>
<reference evidence="9" key="1">
    <citation type="submission" date="2016-06" db="EMBL/GenBank/DDBJ databases">
        <authorList>
            <person name="Cuomo C."/>
            <person name="Litvintseva A."/>
            <person name="Heitman J."/>
            <person name="Chen Y."/>
            <person name="Sun S."/>
            <person name="Springer D."/>
            <person name="Dromer F."/>
            <person name="Young S."/>
            <person name="Zeng Q."/>
            <person name="Chapman S."/>
            <person name="Gujja S."/>
            <person name="Saif S."/>
            <person name="Birren B."/>
        </authorList>
    </citation>
    <scope>NUCLEOTIDE SEQUENCE</scope>
    <source>
        <strain evidence="9">CBS 7841</strain>
    </source>
</reference>
<dbReference type="Gene3D" id="3.40.50.300">
    <property type="entry name" value="P-loop containing nucleotide triphosphate hydrolases"/>
    <property type="match status" value="1"/>
</dbReference>
<dbReference type="GO" id="GO:0005524">
    <property type="term" value="F:ATP binding"/>
    <property type="evidence" value="ECO:0007669"/>
    <property type="project" value="UniProtKB-KW"/>
</dbReference>
<dbReference type="GeneID" id="91086738"/>
<sequence>MSFSSYILEELDIPSNLKKAALRANLTVASILLTPLPRLAETLRCKIPFAQDLVKAVSRATVPEIKRADELYHAEFGNQDGEESWQERGRGKWISMGDEGLDECLGGGLRRGCLYEITGESSAGKSHFILHLAICTQLSSLTASPGSCLILNSEHEVSTERLVQLARPILEKHDSASTGNSGIELDSRLKMLTDNVLARRVSDIDALEHALSQPVPALLEARNRPSQLSAFRQAKPIRLLVIDSITALLRGNDPEVGANSGSTASLTLIQRSKHLCTITDLLKSLAVTYDMAVVVINQVSDVFSYSIRSSSPVYATPPSSALNQTQPFGPEMSTRDGEEPPMLYARQARWFNGQSNVLNKKASLGIVWANAVNVRIMLSRTARRRLLYQSDLRPAKRRHADEDPVQDEQARLETKVNDAQPTLIRRMHVVFSPFAPGGTVDYAITPSGIHSLADSYQRIDILENVRKQRASLARQGGQLLRPGTMGVEWEAGKGEEDEDEVHDEYGDLPDEFWQQAMAEDIGMIGDDVAAVARGDNEDILLESTEG</sequence>
<dbReference type="GO" id="GO:0003690">
    <property type="term" value="F:double-stranded DNA binding"/>
    <property type="evidence" value="ECO:0007669"/>
    <property type="project" value="TreeGrafter"/>
</dbReference>
<reference evidence="9" key="3">
    <citation type="submission" date="2024-01" db="EMBL/GenBank/DDBJ databases">
        <authorList>
            <person name="Coelho M.A."/>
            <person name="David-Palma M."/>
            <person name="Shea T."/>
            <person name="Sun S."/>
            <person name="Cuomo C.A."/>
            <person name="Heitman J."/>
        </authorList>
    </citation>
    <scope>NUCLEOTIDE SEQUENCE</scope>
    <source>
        <strain evidence="9">CBS 7841</strain>
    </source>
</reference>
<proteinExistence type="predicted"/>
<dbReference type="SUPFAM" id="SSF52540">
    <property type="entry name" value="P-loop containing nucleoside triphosphate hydrolases"/>
    <property type="match status" value="1"/>
</dbReference>
<evidence type="ECO:0000256" key="7">
    <source>
        <dbReference type="SAM" id="MobiDB-lite"/>
    </source>
</evidence>
<dbReference type="GO" id="GO:0000150">
    <property type="term" value="F:DNA strand exchange activity"/>
    <property type="evidence" value="ECO:0007669"/>
    <property type="project" value="TreeGrafter"/>
</dbReference>
<protein>
    <recommendedName>
        <fullName evidence="8">RecA family profile 1 domain-containing protein</fullName>
    </recommendedName>
</protein>
<comment type="subcellular location">
    <subcellularLocation>
        <location evidence="1">Nucleus</location>
    </subcellularLocation>
</comment>
<name>A0AAJ8JRY0_9TREE</name>
<gene>
    <name evidence="9" type="ORF">L203_102526</name>
</gene>
<organism evidence="9 10">
    <name type="scientific">Cryptococcus depauperatus CBS 7841</name>
    <dbReference type="NCBI Taxonomy" id="1295531"/>
    <lineage>
        <taxon>Eukaryota</taxon>
        <taxon>Fungi</taxon>
        <taxon>Dikarya</taxon>
        <taxon>Basidiomycota</taxon>
        <taxon>Agaricomycotina</taxon>
        <taxon>Tremellomycetes</taxon>
        <taxon>Tremellales</taxon>
        <taxon>Cryptococcaceae</taxon>
        <taxon>Cryptococcus</taxon>
    </lineage>
</organism>